<evidence type="ECO:0000259" key="1">
    <source>
        <dbReference type="Pfam" id="PF23622"/>
    </source>
</evidence>
<dbReference type="Pfam" id="PF23622">
    <property type="entry name" value="LRR_At1g61320_AtMIF1"/>
    <property type="match status" value="1"/>
</dbReference>
<proteinExistence type="predicted"/>
<organism evidence="2 3">
    <name type="scientific">Citrus sinensis</name>
    <name type="common">Sweet orange</name>
    <name type="synonym">Citrus aurantium var. sinensis</name>
    <dbReference type="NCBI Taxonomy" id="2711"/>
    <lineage>
        <taxon>Eukaryota</taxon>
        <taxon>Viridiplantae</taxon>
        <taxon>Streptophyta</taxon>
        <taxon>Embryophyta</taxon>
        <taxon>Tracheophyta</taxon>
        <taxon>Spermatophyta</taxon>
        <taxon>Magnoliopsida</taxon>
        <taxon>eudicotyledons</taxon>
        <taxon>Gunneridae</taxon>
        <taxon>Pentapetalae</taxon>
        <taxon>rosids</taxon>
        <taxon>malvids</taxon>
        <taxon>Sapindales</taxon>
        <taxon>Rutaceae</taxon>
        <taxon>Aurantioideae</taxon>
        <taxon>Citrus</taxon>
    </lineage>
</organism>
<accession>A0A067DCC3</accession>
<keyword evidence="3" id="KW-1185">Reference proteome</keyword>
<dbReference type="InterPro" id="IPR055357">
    <property type="entry name" value="LRR_At1g61320_AtMIF1"/>
</dbReference>
<sequence length="226" mass="25576">NNLPQVAFNAESIVVLELQFCKLESLRNNVTLSSLRKLCSSHVYEDDQVIEDFVAGCPLIEYMHVFDCGGLKCLELPDLNNLKEFKAYDNFRLQRLHINGVNVCSIDLASRRTLSDINVAPCKHLEKLKLSGLYIIDECPSNQVSKLQFLEYLHIDCCMKLRSAKISSRCLKKLFFKGEFMLDTSNLSTFEYQGNLVSFSSNALALSQIILFLSTVISLTSISTRD</sequence>
<evidence type="ECO:0000313" key="3">
    <source>
        <dbReference type="Proteomes" id="UP000027120"/>
    </source>
</evidence>
<name>A0A067DCC3_CITSI</name>
<dbReference type="InterPro" id="IPR053772">
    <property type="entry name" value="At1g61320/At1g61330-like"/>
</dbReference>
<dbReference type="Gene3D" id="3.80.10.10">
    <property type="entry name" value="Ribonuclease Inhibitor"/>
    <property type="match status" value="1"/>
</dbReference>
<feature type="non-terminal residue" evidence="2">
    <location>
        <position position="1"/>
    </location>
</feature>
<gene>
    <name evidence="2" type="ORF">CISIN_1g040388mg</name>
</gene>
<evidence type="ECO:0000313" key="2">
    <source>
        <dbReference type="EMBL" id="KDO40508.1"/>
    </source>
</evidence>
<dbReference type="AlphaFoldDB" id="A0A067DCC3"/>
<dbReference type="PANTHER" id="PTHR34145">
    <property type="entry name" value="OS02G0105600 PROTEIN"/>
    <property type="match status" value="1"/>
</dbReference>
<dbReference type="InterPro" id="IPR032675">
    <property type="entry name" value="LRR_dom_sf"/>
</dbReference>
<dbReference type="SUPFAM" id="SSF52058">
    <property type="entry name" value="L domain-like"/>
    <property type="match status" value="1"/>
</dbReference>
<dbReference type="Proteomes" id="UP000027120">
    <property type="component" value="Unassembled WGS sequence"/>
</dbReference>
<reference evidence="2 3" key="1">
    <citation type="submission" date="2014-04" db="EMBL/GenBank/DDBJ databases">
        <authorList>
            <consortium name="International Citrus Genome Consortium"/>
            <person name="Gmitter F."/>
            <person name="Chen C."/>
            <person name="Farmerie W."/>
            <person name="Harkins T."/>
            <person name="Desany B."/>
            <person name="Mohiuddin M."/>
            <person name="Kodira C."/>
            <person name="Borodovsky M."/>
            <person name="Lomsadze A."/>
            <person name="Burns P."/>
            <person name="Jenkins J."/>
            <person name="Prochnik S."/>
            <person name="Shu S."/>
            <person name="Chapman J."/>
            <person name="Pitluck S."/>
            <person name="Schmutz J."/>
            <person name="Rokhsar D."/>
        </authorList>
    </citation>
    <scope>NUCLEOTIDE SEQUENCE</scope>
</reference>
<feature type="domain" description="At1g61320/AtMIF1 LRR" evidence="1">
    <location>
        <begin position="9"/>
        <end position="111"/>
    </location>
</feature>
<dbReference type="EMBL" id="KK785931">
    <property type="protein sequence ID" value="KDO40508.1"/>
    <property type="molecule type" value="Genomic_DNA"/>
</dbReference>
<protein>
    <recommendedName>
        <fullName evidence="1">At1g61320/AtMIF1 LRR domain-containing protein</fullName>
    </recommendedName>
</protein>
<dbReference type="PANTHER" id="PTHR34145:SF28">
    <property type="entry name" value="F-BOX DOMAIN-CONTAINING PROTEIN"/>
    <property type="match status" value="1"/>
</dbReference>